<gene>
    <name evidence="2" type="ORF">AAP_05503</name>
</gene>
<dbReference type="AlphaFoldDB" id="A0A162IDS2"/>
<proteinExistence type="predicted"/>
<protein>
    <submittedName>
        <fullName evidence="2">Uncharacterized protein</fullName>
    </submittedName>
</protein>
<evidence type="ECO:0000256" key="1">
    <source>
        <dbReference type="SAM" id="MobiDB-lite"/>
    </source>
</evidence>
<comment type="caution">
    <text evidence="2">The sequence shown here is derived from an EMBL/GenBank/DDBJ whole genome shotgun (WGS) entry which is preliminary data.</text>
</comment>
<feature type="region of interest" description="Disordered" evidence="1">
    <location>
        <begin position="171"/>
        <end position="226"/>
    </location>
</feature>
<reference evidence="2 3" key="1">
    <citation type="journal article" date="2016" name="Genome Biol. Evol.">
        <title>Divergent and convergent evolution of fungal pathogenicity.</title>
        <authorList>
            <person name="Shang Y."/>
            <person name="Xiao G."/>
            <person name="Zheng P."/>
            <person name="Cen K."/>
            <person name="Zhan S."/>
            <person name="Wang C."/>
        </authorList>
    </citation>
    <scope>NUCLEOTIDE SEQUENCE [LARGE SCALE GENOMIC DNA]</scope>
    <source>
        <strain evidence="2 3">ARSEF 7405</strain>
    </source>
</reference>
<feature type="compositionally biased region" description="Basic residues" evidence="1">
    <location>
        <begin position="180"/>
        <end position="190"/>
    </location>
</feature>
<evidence type="ECO:0000313" key="3">
    <source>
        <dbReference type="Proteomes" id="UP000242877"/>
    </source>
</evidence>
<dbReference type="EMBL" id="AZGZ01000032">
    <property type="protein sequence ID" value="KZZ87592.1"/>
    <property type="molecule type" value="Genomic_DNA"/>
</dbReference>
<keyword evidence="3" id="KW-1185">Reference proteome</keyword>
<dbReference type="OrthoDB" id="5238363at2759"/>
<name>A0A162IDS2_9EURO</name>
<accession>A0A162IDS2</accession>
<evidence type="ECO:0000313" key="2">
    <source>
        <dbReference type="EMBL" id="KZZ87592.1"/>
    </source>
</evidence>
<feature type="compositionally biased region" description="Polar residues" evidence="1">
    <location>
        <begin position="195"/>
        <end position="204"/>
    </location>
</feature>
<organism evidence="2 3">
    <name type="scientific">Ascosphaera apis ARSEF 7405</name>
    <dbReference type="NCBI Taxonomy" id="392613"/>
    <lineage>
        <taxon>Eukaryota</taxon>
        <taxon>Fungi</taxon>
        <taxon>Dikarya</taxon>
        <taxon>Ascomycota</taxon>
        <taxon>Pezizomycotina</taxon>
        <taxon>Eurotiomycetes</taxon>
        <taxon>Eurotiomycetidae</taxon>
        <taxon>Onygenales</taxon>
        <taxon>Ascosphaeraceae</taxon>
        <taxon>Ascosphaera</taxon>
    </lineage>
</organism>
<sequence length="226" mass="25564">MALRNPLQKLQKLPKDITFFTATYCPENVYQSIAFRYLSTPYHPLQPKIRHAYKTRERGILWWSVLQGQLTSENRRTRSVYLRKSRRAVVDALEERGFDADGRKKIVDQEKTEGKEVDDTIEKTANITPPTSNLVGTFELALQRPILKASQEEIKSQAGSILDVIISSKTKRPQDPLNKPKPKIKTKKASNKSSCSETKGTGNSPPKMPKGQSQRKDTKTTASHAK</sequence>
<dbReference type="VEuPathDB" id="FungiDB:AAP_05503"/>
<dbReference type="Proteomes" id="UP000242877">
    <property type="component" value="Unassembled WGS sequence"/>
</dbReference>